<evidence type="ECO:0000256" key="4">
    <source>
        <dbReference type="ARBA" id="ARBA00022630"/>
    </source>
</evidence>
<dbReference type="PIRSF" id="PIRSF004491">
    <property type="entry name" value="FAD_Synth"/>
    <property type="match status" value="1"/>
</dbReference>
<evidence type="ECO:0000256" key="8">
    <source>
        <dbReference type="ARBA" id="ARBA00022741"/>
    </source>
</evidence>
<evidence type="ECO:0000256" key="5">
    <source>
        <dbReference type="ARBA" id="ARBA00022643"/>
    </source>
</evidence>
<dbReference type="PANTHER" id="PTHR22749">
    <property type="entry name" value="RIBOFLAVIN KINASE/FMN ADENYLYLTRANSFERASE"/>
    <property type="match status" value="1"/>
</dbReference>
<dbReference type="FunFam" id="2.40.30.30:FF:000003">
    <property type="entry name" value="Riboflavin biosynthesis protein"/>
    <property type="match status" value="1"/>
</dbReference>
<keyword evidence="12" id="KW-0511">Multifunctional enzyme</keyword>
<dbReference type="EC" id="2.7.1.26" evidence="15"/>
<evidence type="ECO:0000256" key="9">
    <source>
        <dbReference type="ARBA" id="ARBA00022777"/>
    </source>
</evidence>
<dbReference type="EMBL" id="PGEZ01000001">
    <property type="protein sequence ID" value="PJJ56264.1"/>
    <property type="molecule type" value="Genomic_DNA"/>
</dbReference>
<keyword evidence="5 15" id="KW-0288">FMN</keyword>
<dbReference type="GO" id="GO:0005524">
    <property type="term" value="F:ATP binding"/>
    <property type="evidence" value="ECO:0007669"/>
    <property type="project" value="UniProtKB-UniRule"/>
</dbReference>
<evidence type="ECO:0000256" key="11">
    <source>
        <dbReference type="ARBA" id="ARBA00022840"/>
    </source>
</evidence>
<evidence type="ECO:0000313" key="18">
    <source>
        <dbReference type="Proteomes" id="UP000230842"/>
    </source>
</evidence>
<keyword evidence="10 15" id="KW-0274">FAD</keyword>
<dbReference type="FunFam" id="3.40.50.620:FF:000021">
    <property type="entry name" value="Riboflavin biosynthesis protein"/>
    <property type="match status" value="1"/>
</dbReference>
<dbReference type="InterPro" id="IPR023465">
    <property type="entry name" value="Riboflavin_kinase_dom_sf"/>
</dbReference>
<reference evidence="17 18" key="1">
    <citation type="submission" date="2017-11" db="EMBL/GenBank/DDBJ databases">
        <title>Genomic Encyclopedia of Archaeal and Bacterial Type Strains, Phase II (KMG-II): From Individual Species to Whole Genera.</title>
        <authorList>
            <person name="Goeker M."/>
        </authorList>
    </citation>
    <scope>NUCLEOTIDE SEQUENCE [LARGE SCALE GENOMIC DNA]</scope>
    <source>
        <strain evidence="17 18">DSM 27763</strain>
    </source>
</reference>
<dbReference type="SMART" id="SM00904">
    <property type="entry name" value="Flavokinase"/>
    <property type="match status" value="1"/>
</dbReference>
<dbReference type="GO" id="GO:0006747">
    <property type="term" value="P:FAD biosynthetic process"/>
    <property type="evidence" value="ECO:0007669"/>
    <property type="project" value="UniProtKB-UniRule"/>
</dbReference>
<dbReference type="PANTHER" id="PTHR22749:SF6">
    <property type="entry name" value="RIBOFLAVIN KINASE"/>
    <property type="match status" value="1"/>
</dbReference>
<sequence>MRDLSSTAGRGRRGPRRAWHSCPVTVWRANGYLAGGPRTGPCVATLGVFDGVHVGHRRVVDRACEVAAAAGGTEPLPVVAVTFDPHPTAVFAPDRAPLALTTVHQRATLLRDAGAAEVRALAFDRAMASWSPEEFVERVLLGELKAAGVVVGSNFTYGTKAGGNVDTLAASGREHGFTVDVLPLEEAASGTVSSSTYIRAMLAAGDVEAARRALGRPHSLCGVVVEGDKRGRAMGFPTANVAPPTGFAVPADGVYAGWLTRLDDGTRYPAAISVGTNPTFDGVSRRVESYVLDRDDLDLYGVEVEIAFSHRVRGQVRFDSMDELVARMHLDVAEVREVLAPQP</sequence>
<keyword evidence="11 15" id="KW-0067">ATP-binding</keyword>
<dbReference type="InterPro" id="IPR002606">
    <property type="entry name" value="Riboflavin_kinase_bac"/>
</dbReference>
<dbReference type="InterPro" id="IPR023468">
    <property type="entry name" value="Riboflavin_kinase"/>
</dbReference>
<dbReference type="UniPathway" id="UPA00276">
    <property type="reaction ID" value="UER00406"/>
</dbReference>
<comment type="function">
    <text evidence="1">Catalyzes the phosphorylation of riboflavin to FMN followed by the adenylation of FMN to FAD.</text>
</comment>
<evidence type="ECO:0000256" key="7">
    <source>
        <dbReference type="ARBA" id="ARBA00022695"/>
    </source>
</evidence>
<evidence type="ECO:0000259" key="16">
    <source>
        <dbReference type="SMART" id="SM00904"/>
    </source>
</evidence>
<dbReference type="InterPro" id="IPR015864">
    <property type="entry name" value="FAD_synthase"/>
</dbReference>
<evidence type="ECO:0000256" key="2">
    <source>
        <dbReference type="ARBA" id="ARBA00004726"/>
    </source>
</evidence>
<evidence type="ECO:0000256" key="1">
    <source>
        <dbReference type="ARBA" id="ARBA00002121"/>
    </source>
</evidence>
<evidence type="ECO:0000256" key="12">
    <source>
        <dbReference type="ARBA" id="ARBA00023268"/>
    </source>
</evidence>
<evidence type="ECO:0000313" key="17">
    <source>
        <dbReference type="EMBL" id="PJJ56264.1"/>
    </source>
</evidence>
<proteinExistence type="inferred from homology"/>
<keyword evidence="18" id="KW-1185">Reference proteome</keyword>
<protein>
    <recommendedName>
        <fullName evidence="15">Riboflavin biosynthesis protein</fullName>
    </recommendedName>
    <domain>
        <recommendedName>
            <fullName evidence="15">Riboflavin kinase</fullName>
            <ecNumber evidence="15">2.7.1.26</ecNumber>
        </recommendedName>
        <alternativeName>
            <fullName evidence="15">Flavokinase</fullName>
        </alternativeName>
    </domain>
    <domain>
        <recommendedName>
            <fullName evidence="15">FMN adenylyltransferase</fullName>
            <ecNumber evidence="15">2.7.7.2</ecNumber>
        </recommendedName>
        <alternativeName>
            <fullName evidence="15">FAD pyrophosphorylase</fullName>
        </alternativeName>
        <alternativeName>
            <fullName evidence="15">FAD synthase</fullName>
        </alternativeName>
    </domain>
</protein>
<keyword evidence="4 15" id="KW-0285">Flavoprotein</keyword>
<evidence type="ECO:0000256" key="15">
    <source>
        <dbReference type="PIRNR" id="PIRNR004491"/>
    </source>
</evidence>
<evidence type="ECO:0000256" key="10">
    <source>
        <dbReference type="ARBA" id="ARBA00022827"/>
    </source>
</evidence>
<evidence type="ECO:0000256" key="13">
    <source>
        <dbReference type="ARBA" id="ARBA00047880"/>
    </source>
</evidence>
<gene>
    <name evidence="17" type="ORF">CLV56_0468</name>
</gene>
<name>A0A2M9BEF0_9ACTN</name>
<dbReference type="Gene3D" id="3.40.50.620">
    <property type="entry name" value="HUPs"/>
    <property type="match status" value="1"/>
</dbReference>
<evidence type="ECO:0000256" key="6">
    <source>
        <dbReference type="ARBA" id="ARBA00022679"/>
    </source>
</evidence>
<comment type="caution">
    <text evidence="17">The sequence shown here is derived from an EMBL/GenBank/DDBJ whole genome shotgun (WGS) entry which is preliminary data.</text>
</comment>
<dbReference type="OrthoDB" id="9803667at2"/>
<dbReference type="EC" id="2.7.7.2" evidence="15"/>
<keyword evidence="7 15" id="KW-0548">Nucleotidyltransferase</keyword>
<organism evidence="17 18">
    <name type="scientific">Mumia flava</name>
    <dbReference type="NCBI Taxonomy" id="1348852"/>
    <lineage>
        <taxon>Bacteria</taxon>
        <taxon>Bacillati</taxon>
        <taxon>Actinomycetota</taxon>
        <taxon>Actinomycetes</taxon>
        <taxon>Propionibacteriales</taxon>
        <taxon>Nocardioidaceae</taxon>
        <taxon>Mumia</taxon>
    </lineage>
</organism>
<dbReference type="CDD" id="cd02064">
    <property type="entry name" value="FAD_synthetase_N"/>
    <property type="match status" value="1"/>
</dbReference>
<dbReference type="InterPro" id="IPR014729">
    <property type="entry name" value="Rossmann-like_a/b/a_fold"/>
</dbReference>
<keyword evidence="8 15" id="KW-0547">Nucleotide-binding</keyword>
<dbReference type="InterPro" id="IPR015865">
    <property type="entry name" value="Riboflavin_kinase_bac/euk"/>
</dbReference>
<dbReference type="NCBIfam" id="NF004160">
    <property type="entry name" value="PRK05627.1-3"/>
    <property type="match status" value="1"/>
</dbReference>
<keyword evidence="9 15" id="KW-0418">Kinase</keyword>
<evidence type="ECO:0000256" key="14">
    <source>
        <dbReference type="ARBA" id="ARBA00049494"/>
    </source>
</evidence>
<dbReference type="GO" id="GO:0003919">
    <property type="term" value="F:FMN adenylyltransferase activity"/>
    <property type="evidence" value="ECO:0007669"/>
    <property type="project" value="UniProtKB-UniRule"/>
</dbReference>
<evidence type="ECO:0000256" key="3">
    <source>
        <dbReference type="ARBA" id="ARBA00005201"/>
    </source>
</evidence>
<accession>A0A2M9BEF0</accession>
<dbReference type="GO" id="GO:0009398">
    <property type="term" value="P:FMN biosynthetic process"/>
    <property type="evidence" value="ECO:0007669"/>
    <property type="project" value="UniProtKB-UniRule"/>
</dbReference>
<dbReference type="SUPFAM" id="SSF52374">
    <property type="entry name" value="Nucleotidylyl transferase"/>
    <property type="match status" value="1"/>
</dbReference>
<dbReference type="UniPathway" id="UPA00277">
    <property type="reaction ID" value="UER00407"/>
</dbReference>
<comment type="catalytic activity">
    <reaction evidence="14 15">
        <text>FMN + ATP + H(+) = FAD + diphosphate</text>
        <dbReference type="Rhea" id="RHEA:17237"/>
        <dbReference type="ChEBI" id="CHEBI:15378"/>
        <dbReference type="ChEBI" id="CHEBI:30616"/>
        <dbReference type="ChEBI" id="CHEBI:33019"/>
        <dbReference type="ChEBI" id="CHEBI:57692"/>
        <dbReference type="ChEBI" id="CHEBI:58210"/>
        <dbReference type="EC" id="2.7.7.2"/>
    </reaction>
</comment>
<dbReference type="Proteomes" id="UP000230842">
    <property type="component" value="Unassembled WGS sequence"/>
</dbReference>
<dbReference type="Pfam" id="PF01687">
    <property type="entry name" value="Flavokinase"/>
    <property type="match status" value="1"/>
</dbReference>
<keyword evidence="6 15" id="KW-0808">Transferase</keyword>
<dbReference type="NCBIfam" id="TIGR00083">
    <property type="entry name" value="ribF"/>
    <property type="match status" value="1"/>
</dbReference>
<comment type="catalytic activity">
    <reaction evidence="13 15">
        <text>riboflavin + ATP = FMN + ADP + H(+)</text>
        <dbReference type="Rhea" id="RHEA:14357"/>
        <dbReference type="ChEBI" id="CHEBI:15378"/>
        <dbReference type="ChEBI" id="CHEBI:30616"/>
        <dbReference type="ChEBI" id="CHEBI:57986"/>
        <dbReference type="ChEBI" id="CHEBI:58210"/>
        <dbReference type="ChEBI" id="CHEBI:456216"/>
        <dbReference type="EC" id="2.7.1.26"/>
    </reaction>
</comment>
<dbReference type="Pfam" id="PF06574">
    <property type="entry name" value="FAD_syn"/>
    <property type="match status" value="1"/>
</dbReference>
<feature type="domain" description="Riboflavin kinase" evidence="16">
    <location>
        <begin position="213"/>
        <end position="340"/>
    </location>
</feature>
<comment type="pathway">
    <text evidence="3 15">Cofactor biosynthesis; FMN biosynthesis; FMN from riboflavin (ATP route): step 1/1.</text>
</comment>
<dbReference type="GO" id="GO:0009231">
    <property type="term" value="P:riboflavin biosynthetic process"/>
    <property type="evidence" value="ECO:0007669"/>
    <property type="project" value="InterPro"/>
</dbReference>
<comment type="similarity">
    <text evidence="15">Belongs to the ribF family.</text>
</comment>
<dbReference type="GO" id="GO:0008531">
    <property type="term" value="F:riboflavin kinase activity"/>
    <property type="evidence" value="ECO:0007669"/>
    <property type="project" value="UniProtKB-UniRule"/>
</dbReference>
<dbReference type="Gene3D" id="2.40.30.30">
    <property type="entry name" value="Riboflavin kinase-like"/>
    <property type="match status" value="1"/>
</dbReference>
<comment type="pathway">
    <text evidence="2 15">Cofactor biosynthesis; FAD biosynthesis; FAD from FMN: step 1/1.</text>
</comment>
<dbReference type="SUPFAM" id="SSF82114">
    <property type="entry name" value="Riboflavin kinase-like"/>
    <property type="match status" value="1"/>
</dbReference>
<dbReference type="AlphaFoldDB" id="A0A2M9BEF0"/>